<dbReference type="InterPro" id="IPR027434">
    <property type="entry name" value="Homing_endonucl"/>
</dbReference>
<dbReference type="SUPFAM" id="SSF55608">
    <property type="entry name" value="Homing endonucleases"/>
    <property type="match status" value="2"/>
</dbReference>
<feature type="signal peptide" evidence="1">
    <location>
        <begin position="1"/>
        <end position="22"/>
    </location>
</feature>
<organism evidence="3 4">
    <name type="scientific">Rhizopus azygosporus</name>
    <name type="common">Rhizopus microsporus var. azygosporus</name>
    <dbReference type="NCBI Taxonomy" id="86630"/>
    <lineage>
        <taxon>Eukaryota</taxon>
        <taxon>Fungi</taxon>
        <taxon>Fungi incertae sedis</taxon>
        <taxon>Mucoromycota</taxon>
        <taxon>Mucoromycotina</taxon>
        <taxon>Mucoromycetes</taxon>
        <taxon>Mucorales</taxon>
        <taxon>Mucorineae</taxon>
        <taxon>Rhizopodaceae</taxon>
        <taxon>Rhizopus</taxon>
    </lineage>
</organism>
<sequence length="313" mass="35468">MLFGLGFVALFTIGGLTGVVLANASMDVAMHDTINFVKNGAVLTLEFHLLSRIKLPNNNLDTSYLGPFTVGLIDGDGSIQVNHWRSKTLQYRIVVKIANRPFNENILQIIAKTYGGNVKLDIKNDFILWIVNDQQTIRQKIIPLFTIYPPLTTRVTLQLAFIIKAINGITIEEYFVTRSSKFSGRQAITSLFTTVPIYFAPWLSGFIEAQGTWVRRISVPFGFSFSITQCHDRYLVEAILAYFGQSHLKVQVPRVRINRMPIYQIEISNRIGVEKVVQHCLDNPLLGYKYYQLASAIEDSKNLSHLRHSSKNK</sequence>
<keyword evidence="1" id="KW-0732">Signal</keyword>
<dbReference type="STRING" id="86630.A0A367JID2"/>
<feature type="chain" id="PRO_5016686921" description="Homing endonuclease LAGLIDADG domain-containing protein" evidence="1">
    <location>
        <begin position="23"/>
        <end position="313"/>
    </location>
</feature>
<dbReference type="AlphaFoldDB" id="A0A367JID2"/>
<keyword evidence="4" id="KW-1185">Reference proteome</keyword>
<dbReference type="Gene3D" id="3.10.28.10">
    <property type="entry name" value="Homing endonucleases"/>
    <property type="match status" value="2"/>
</dbReference>
<dbReference type="GO" id="GO:0004519">
    <property type="term" value="F:endonuclease activity"/>
    <property type="evidence" value="ECO:0007669"/>
    <property type="project" value="InterPro"/>
</dbReference>
<dbReference type="SUPFAM" id="SSF81442">
    <property type="entry name" value="Cytochrome c oxidase subunit I-like"/>
    <property type="match status" value="1"/>
</dbReference>
<proteinExistence type="predicted"/>
<dbReference type="Gene3D" id="1.20.210.10">
    <property type="entry name" value="Cytochrome c oxidase-like, subunit I domain"/>
    <property type="match status" value="1"/>
</dbReference>
<dbReference type="Proteomes" id="UP000252139">
    <property type="component" value="Unassembled WGS sequence"/>
</dbReference>
<dbReference type="EMBL" id="PJQL01001249">
    <property type="protein sequence ID" value="RCH89646.1"/>
    <property type="molecule type" value="Genomic_DNA"/>
</dbReference>
<evidence type="ECO:0000313" key="4">
    <source>
        <dbReference type="Proteomes" id="UP000252139"/>
    </source>
</evidence>
<gene>
    <name evidence="3" type="ORF">CU097_003562</name>
</gene>
<protein>
    <recommendedName>
        <fullName evidence="2">Homing endonuclease LAGLIDADG domain-containing protein</fullName>
    </recommendedName>
</protein>
<dbReference type="OrthoDB" id="2307725at2759"/>
<reference evidence="3 4" key="1">
    <citation type="journal article" date="2018" name="G3 (Bethesda)">
        <title>Phylogenetic and Phylogenomic Definition of Rhizopus Species.</title>
        <authorList>
            <person name="Gryganskyi A.P."/>
            <person name="Golan J."/>
            <person name="Dolatabadi S."/>
            <person name="Mondo S."/>
            <person name="Robb S."/>
            <person name="Idnurm A."/>
            <person name="Muszewska A."/>
            <person name="Steczkiewicz K."/>
            <person name="Masonjones S."/>
            <person name="Liao H.L."/>
            <person name="Gajdeczka M.T."/>
            <person name="Anike F."/>
            <person name="Vuek A."/>
            <person name="Anishchenko I.M."/>
            <person name="Voigt K."/>
            <person name="de Hoog G.S."/>
            <person name="Smith M.E."/>
            <person name="Heitman J."/>
            <person name="Vilgalys R."/>
            <person name="Stajich J.E."/>
        </authorList>
    </citation>
    <scope>NUCLEOTIDE SEQUENCE [LARGE SCALE GENOMIC DNA]</scope>
    <source>
        <strain evidence="3 4">CBS 357.93</strain>
    </source>
</reference>
<dbReference type="GO" id="GO:0005739">
    <property type="term" value="C:mitochondrion"/>
    <property type="evidence" value="ECO:0007669"/>
    <property type="project" value="UniProtKB-ARBA"/>
</dbReference>
<dbReference type="PANTHER" id="PTHR36181">
    <property type="entry name" value="INTRON-ENCODED ENDONUCLEASE AI3-RELATED"/>
    <property type="match status" value="1"/>
</dbReference>
<evidence type="ECO:0000259" key="2">
    <source>
        <dbReference type="Pfam" id="PF00961"/>
    </source>
</evidence>
<comment type="caution">
    <text evidence="3">The sequence shown here is derived from an EMBL/GenBank/DDBJ whole genome shotgun (WGS) entry which is preliminary data.</text>
</comment>
<dbReference type="InterPro" id="IPR004860">
    <property type="entry name" value="LAGLIDADG_dom"/>
</dbReference>
<accession>A0A367JID2</accession>
<dbReference type="PANTHER" id="PTHR36181:SF2">
    <property type="entry name" value="INTRON-ENCODED ENDONUCLEASE AI3-RELATED"/>
    <property type="match status" value="1"/>
</dbReference>
<dbReference type="InterPro" id="IPR051289">
    <property type="entry name" value="LAGLIDADG_Endonuclease"/>
</dbReference>
<evidence type="ECO:0000256" key="1">
    <source>
        <dbReference type="SAM" id="SignalP"/>
    </source>
</evidence>
<dbReference type="Pfam" id="PF00961">
    <property type="entry name" value="LAGLIDADG_1"/>
    <property type="match status" value="1"/>
</dbReference>
<feature type="domain" description="Homing endonuclease LAGLIDADG" evidence="2">
    <location>
        <begin position="70"/>
        <end position="161"/>
    </location>
</feature>
<dbReference type="InterPro" id="IPR036927">
    <property type="entry name" value="Cyt_c_oxase-like_su1_sf"/>
</dbReference>
<evidence type="ECO:0000313" key="3">
    <source>
        <dbReference type="EMBL" id="RCH89646.1"/>
    </source>
</evidence>
<name>A0A367JID2_RHIAZ</name>